<reference evidence="3 4" key="1">
    <citation type="submission" date="2020-08" db="EMBL/GenBank/DDBJ databases">
        <authorList>
            <person name="Liu G."/>
            <person name="Sun C."/>
        </authorList>
    </citation>
    <scope>NUCLEOTIDE SEQUENCE [LARGE SCALE GENOMIC DNA]</scope>
    <source>
        <strain evidence="3 4">OT19</strain>
    </source>
</reference>
<dbReference type="AlphaFoldDB" id="A0A7G6VV36"/>
<dbReference type="GO" id="GO:0016289">
    <property type="term" value="F:acyl-CoA hydrolase activity"/>
    <property type="evidence" value="ECO:0007669"/>
    <property type="project" value="UniProtKB-ARBA"/>
</dbReference>
<keyword evidence="1" id="KW-0378">Hydrolase</keyword>
<dbReference type="Proteomes" id="UP000515297">
    <property type="component" value="Chromosome"/>
</dbReference>
<dbReference type="CDD" id="cd03443">
    <property type="entry name" value="PaaI_thioesterase"/>
    <property type="match status" value="1"/>
</dbReference>
<evidence type="ECO:0000313" key="4">
    <source>
        <dbReference type="Proteomes" id="UP000515297"/>
    </source>
</evidence>
<gene>
    <name evidence="3" type="ORF">H4O24_02580</name>
</gene>
<dbReference type="Gene3D" id="3.10.129.10">
    <property type="entry name" value="Hotdog Thioesterase"/>
    <property type="match status" value="1"/>
</dbReference>
<name>A0A7G6VV36_9SPHN</name>
<evidence type="ECO:0000259" key="2">
    <source>
        <dbReference type="Pfam" id="PF03061"/>
    </source>
</evidence>
<organism evidence="3 4">
    <name type="scientific">Croceicoccus marinus</name>
    <dbReference type="NCBI Taxonomy" id="450378"/>
    <lineage>
        <taxon>Bacteria</taxon>
        <taxon>Pseudomonadati</taxon>
        <taxon>Pseudomonadota</taxon>
        <taxon>Alphaproteobacteria</taxon>
        <taxon>Sphingomonadales</taxon>
        <taxon>Erythrobacteraceae</taxon>
        <taxon>Croceicoccus</taxon>
    </lineage>
</organism>
<dbReference type="InterPro" id="IPR029069">
    <property type="entry name" value="HotDog_dom_sf"/>
</dbReference>
<dbReference type="InterPro" id="IPR006683">
    <property type="entry name" value="Thioestr_dom"/>
</dbReference>
<evidence type="ECO:0000313" key="3">
    <source>
        <dbReference type="EMBL" id="QNE05601.1"/>
    </source>
</evidence>
<protein>
    <submittedName>
        <fullName evidence="3">PaaI family thioesterase</fullName>
    </submittedName>
</protein>
<feature type="domain" description="Thioesterase" evidence="2">
    <location>
        <begin position="67"/>
        <end position="141"/>
    </location>
</feature>
<accession>A0A7G6VV36</accession>
<dbReference type="InterPro" id="IPR003736">
    <property type="entry name" value="PAAI_dom"/>
</dbReference>
<dbReference type="NCBIfam" id="TIGR00369">
    <property type="entry name" value="unchar_dom_1"/>
    <property type="match status" value="1"/>
</dbReference>
<evidence type="ECO:0000256" key="1">
    <source>
        <dbReference type="ARBA" id="ARBA00022801"/>
    </source>
</evidence>
<sequence length="173" mass="18767">MRCWPMCPSGMPPDPSADGASLHWRALERLYASAPINGTFRSVLTIEREGAATIRFDVDESMFHAAGAAHGTIYFKMLDDAAFYAANTLISDRFLLTTSFNMQFLRPIKGGPVRAEGHWISGRRRVLVAESRLLDEEGEEVGRATGTFMRSQIPLSGLPGYRAGGAGGGESGK</sequence>
<dbReference type="SUPFAM" id="SSF54637">
    <property type="entry name" value="Thioesterase/thiol ester dehydrase-isomerase"/>
    <property type="match status" value="1"/>
</dbReference>
<dbReference type="Pfam" id="PF03061">
    <property type="entry name" value="4HBT"/>
    <property type="match status" value="1"/>
</dbReference>
<proteinExistence type="predicted"/>
<dbReference type="EMBL" id="CP060052">
    <property type="protein sequence ID" value="QNE05601.1"/>
    <property type="molecule type" value="Genomic_DNA"/>
</dbReference>